<dbReference type="AlphaFoldDB" id="A0A0F8YIH6"/>
<gene>
    <name evidence="1" type="ORF">LCGC14_2815840</name>
</gene>
<dbReference type="EMBL" id="LAZR01053228">
    <property type="protein sequence ID" value="KKK81203.1"/>
    <property type="molecule type" value="Genomic_DNA"/>
</dbReference>
<accession>A0A0F8YIH6</accession>
<comment type="caution">
    <text evidence="1">The sequence shown here is derived from an EMBL/GenBank/DDBJ whole genome shotgun (WGS) entry which is preliminary data.</text>
</comment>
<sequence length="68" mass="7948">MKKVTRKLRRKVLAVGYPWFIWDTKKGDYTQVMMMDGPNRQEGRKVVPIKFGGLGAYQKIKLVAEYVK</sequence>
<organism evidence="1">
    <name type="scientific">marine sediment metagenome</name>
    <dbReference type="NCBI Taxonomy" id="412755"/>
    <lineage>
        <taxon>unclassified sequences</taxon>
        <taxon>metagenomes</taxon>
        <taxon>ecological metagenomes</taxon>
    </lineage>
</organism>
<protein>
    <submittedName>
        <fullName evidence="1">Uncharacterized protein</fullName>
    </submittedName>
</protein>
<evidence type="ECO:0000313" key="1">
    <source>
        <dbReference type="EMBL" id="KKK81203.1"/>
    </source>
</evidence>
<reference evidence="1" key="1">
    <citation type="journal article" date="2015" name="Nature">
        <title>Complex archaea that bridge the gap between prokaryotes and eukaryotes.</title>
        <authorList>
            <person name="Spang A."/>
            <person name="Saw J.H."/>
            <person name="Jorgensen S.L."/>
            <person name="Zaremba-Niedzwiedzka K."/>
            <person name="Martijn J."/>
            <person name="Lind A.E."/>
            <person name="van Eijk R."/>
            <person name="Schleper C."/>
            <person name="Guy L."/>
            <person name="Ettema T.J."/>
        </authorList>
    </citation>
    <scope>NUCLEOTIDE SEQUENCE</scope>
</reference>
<name>A0A0F8YIH6_9ZZZZ</name>
<proteinExistence type="predicted"/>